<keyword evidence="6 8" id="KW-0012">Acyltransferase</keyword>
<dbReference type="PANTHER" id="PTHR23063:SF60">
    <property type="entry name" value="LYSOPHOSPHATIDIC ACID:OLEOYL-COA ACYLTRANSFERASE 1"/>
    <property type="match status" value="1"/>
</dbReference>
<dbReference type="STRING" id="45607.A0A2T0FN99"/>
<name>A0A2T0FN99_9ASCO</name>
<evidence type="ECO:0000256" key="4">
    <source>
        <dbReference type="ARBA" id="ARBA00023098"/>
    </source>
</evidence>
<keyword evidence="2 7" id="KW-0812">Transmembrane</keyword>
<dbReference type="GeneID" id="36517836"/>
<keyword evidence="9" id="KW-1185">Reference proteome</keyword>
<dbReference type="Proteomes" id="UP000238350">
    <property type="component" value="Unassembled WGS sequence"/>
</dbReference>
<dbReference type="EMBL" id="NDIQ01000022">
    <property type="protein sequence ID" value="PRT56468.1"/>
    <property type="molecule type" value="Genomic_DNA"/>
</dbReference>
<keyword evidence="1 8" id="KW-0808">Transferase</keyword>
<evidence type="ECO:0000256" key="7">
    <source>
        <dbReference type="SAM" id="Phobius"/>
    </source>
</evidence>
<evidence type="ECO:0000313" key="9">
    <source>
        <dbReference type="Proteomes" id="UP000238350"/>
    </source>
</evidence>
<sequence>MEKFSKFRDGATGVAPFLPVKHTQAPSALSKVVLAPLAVVSWPLLVVYFFAYFLLFQWIPFVSTWYLQFILKSLRLLYINFSYEGEKRVSARRCQQLRAKPGDVIISNFVSPLDAIVFAARQPTTFVFPTTDGQFATAGVLAAASQALSSQAFSAKGKDISSIASKAKSQGTVIVLFVEGTASNGRGLLTLKDVNVTQFNEAKSPLNVFPAAVRYTPGTAASPLPQTSMGYLWRLLNESWWYMCSVRVGSEPLRGEGITAESMTRAICTVGRLRQLGDELDLEAKQEFLKAYKEKR</sequence>
<dbReference type="AlphaFoldDB" id="A0A2T0FN99"/>
<accession>A0A2T0FN99</accession>
<feature type="transmembrane region" description="Helical" evidence="7">
    <location>
        <begin position="32"/>
        <end position="59"/>
    </location>
</feature>
<keyword evidence="3 7" id="KW-1133">Transmembrane helix</keyword>
<reference evidence="8 9" key="1">
    <citation type="submission" date="2017-04" db="EMBL/GenBank/DDBJ databases">
        <title>Genome sequencing of [Candida] sorbophila.</title>
        <authorList>
            <person name="Ahn J.O."/>
        </authorList>
    </citation>
    <scope>NUCLEOTIDE SEQUENCE [LARGE SCALE GENOMIC DNA]</scope>
    <source>
        <strain evidence="8 9">DS02</strain>
    </source>
</reference>
<evidence type="ECO:0000256" key="2">
    <source>
        <dbReference type="ARBA" id="ARBA00022692"/>
    </source>
</evidence>
<proteinExistence type="predicted"/>
<dbReference type="PANTHER" id="PTHR23063">
    <property type="entry name" value="PHOSPHOLIPID ACYLTRANSFERASE"/>
    <property type="match status" value="1"/>
</dbReference>
<keyword evidence="4" id="KW-0443">Lipid metabolism</keyword>
<dbReference type="SUPFAM" id="SSF69593">
    <property type="entry name" value="Glycerol-3-phosphate (1)-acyltransferase"/>
    <property type="match status" value="1"/>
</dbReference>
<protein>
    <submittedName>
        <fullName evidence="8">Lysophosphatidic acid:oleoyl-CoA acyltransferase</fullName>
    </submittedName>
</protein>
<evidence type="ECO:0000256" key="6">
    <source>
        <dbReference type="ARBA" id="ARBA00023315"/>
    </source>
</evidence>
<evidence type="ECO:0000256" key="1">
    <source>
        <dbReference type="ARBA" id="ARBA00022679"/>
    </source>
</evidence>
<evidence type="ECO:0000313" key="8">
    <source>
        <dbReference type="EMBL" id="PRT56468.1"/>
    </source>
</evidence>
<evidence type="ECO:0000256" key="3">
    <source>
        <dbReference type="ARBA" id="ARBA00022989"/>
    </source>
</evidence>
<dbReference type="OrthoDB" id="272512at2759"/>
<dbReference type="GO" id="GO:0016746">
    <property type="term" value="F:acyltransferase activity"/>
    <property type="evidence" value="ECO:0007669"/>
    <property type="project" value="UniProtKB-KW"/>
</dbReference>
<gene>
    <name evidence="8" type="ORF">B9G98_04088</name>
</gene>
<evidence type="ECO:0000256" key="5">
    <source>
        <dbReference type="ARBA" id="ARBA00023136"/>
    </source>
</evidence>
<dbReference type="RefSeq" id="XP_024666413.1">
    <property type="nucleotide sequence ID" value="XM_024810645.1"/>
</dbReference>
<keyword evidence="5 7" id="KW-0472">Membrane</keyword>
<dbReference type="GO" id="GO:0006629">
    <property type="term" value="P:lipid metabolic process"/>
    <property type="evidence" value="ECO:0007669"/>
    <property type="project" value="UniProtKB-KW"/>
</dbReference>
<organism evidence="8 9">
    <name type="scientific">Wickerhamiella sorbophila</name>
    <dbReference type="NCBI Taxonomy" id="45607"/>
    <lineage>
        <taxon>Eukaryota</taxon>
        <taxon>Fungi</taxon>
        <taxon>Dikarya</taxon>
        <taxon>Ascomycota</taxon>
        <taxon>Saccharomycotina</taxon>
        <taxon>Dipodascomycetes</taxon>
        <taxon>Dipodascales</taxon>
        <taxon>Trichomonascaceae</taxon>
        <taxon>Wickerhamiella</taxon>
    </lineage>
</organism>
<comment type="caution">
    <text evidence="8">The sequence shown here is derived from an EMBL/GenBank/DDBJ whole genome shotgun (WGS) entry which is preliminary data.</text>
</comment>